<dbReference type="KEGG" id="qso:IRL76_02075"/>
<dbReference type="EMBL" id="CP064654">
    <property type="protein sequence ID" value="QPC99388.1"/>
    <property type="molecule type" value="Genomic_DNA"/>
</dbReference>
<dbReference type="SUPFAM" id="SSF52317">
    <property type="entry name" value="Class I glutamine amidotransferase-like"/>
    <property type="match status" value="1"/>
</dbReference>
<organism evidence="1 2">
    <name type="scientific">Qipengyuania soli</name>
    <dbReference type="NCBI Taxonomy" id="2782568"/>
    <lineage>
        <taxon>Bacteria</taxon>
        <taxon>Pseudomonadati</taxon>
        <taxon>Pseudomonadota</taxon>
        <taxon>Alphaproteobacteria</taxon>
        <taxon>Sphingomonadales</taxon>
        <taxon>Erythrobacteraceae</taxon>
        <taxon>Qipengyuania</taxon>
    </lineage>
</organism>
<dbReference type="Proteomes" id="UP000594459">
    <property type="component" value="Chromosome"/>
</dbReference>
<reference evidence="1 2" key="1">
    <citation type="submission" date="2020-11" db="EMBL/GenBank/DDBJ databases">
        <title>The genome sequence of Erythrobacter sp. 6D36.</title>
        <authorList>
            <person name="Liu Y."/>
        </authorList>
    </citation>
    <scope>NUCLEOTIDE SEQUENCE [LARGE SCALE GENOMIC DNA]</scope>
    <source>
        <strain evidence="1 2">6D36</strain>
    </source>
</reference>
<keyword evidence="2" id="KW-1185">Reference proteome</keyword>
<sequence>MIFLAALFLSACGAGQADQRVADRPEVGLFTSLPIYWGESDNISAIIDGSGKPDWVRKLIERRFAMQPLDALEPDTLAGTKRLIMAQPRPLAPSENLALDQWVRDGGRLLVFADPMLTRHSNFAIGDKRRQQDVVVLSPILTRWGLELFFDDEQAEGERWVKAYDGEFPVNLSGQFRLRSAGEEGECIVSETGLLAQCQVGKGRVTLLADAAVLDWEGEGEVPAKRTGALDSLVAASLDY</sequence>
<evidence type="ECO:0000313" key="2">
    <source>
        <dbReference type="Proteomes" id="UP000594459"/>
    </source>
</evidence>
<evidence type="ECO:0000313" key="1">
    <source>
        <dbReference type="EMBL" id="QPC99388.1"/>
    </source>
</evidence>
<accession>A0A7S8F5I7</accession>
<dbReference type="InterPro" id="IPR029062">
    <property type="entry name" value="Class_I_gatase-like"/>
</dbReference>
<proteinExistence type="predicted"/>
<dbReference type="RefSeq" id="WP_200982708.1">
    <property type="nucleotide sequence ID" value="NZ_CP064654.1"/>
</dbReference>
<name>A0A7S8F5I7_9SPHN</name>
<protein>
    <submittedName>
        <fullName evidence="1">ABC transporter</fullName>
    </submittedName>
</protein>
<dbReference type="AlphaFoldDB" id="A0A7S8F5I7"/>
<gene>
    <name evidence="1" type="ORF">IRL76_02075</name>
</gene>